<organism evidence="2 3">
    <name type="scientific">Varanus komodoensis</name>
    <name type="common">Komodo dragon</name>
    <dbReference type="NCBI Taxonomy" id="61221"/>
    <lineage>
        <taxon>Eukaryota</taxon>
        <taxon>Metazoa</taxon>
        <taxon>Chordata</taxon>
        <taxon>Craniata</taxon>
        <taxon>Vertebrata</taxon>
        <taxon>Euteleostomi</taxon>
        <taxon>Lepidosauria</taxon>
        <taxon>Squamata</taxon>
        <taxon>Bifurcata</taxon>
        <taxon>Unidentata</taxon>
        <taxon>Episquamata</taxon>
        <taxon>Toxicofera</taxon>
        <taxon>Anguimorpha</taxon>
        <taxon>Paleoanguimorpha</taxon>
        <taxon>Varanoidea</taxon>
        <taxon>Varanidae</taxon>
        <taxon>Varanus</taxon>
    </lineage>
</organism>
<dbReference type="PROSITE" id="PS50835">
    <property type="entry name" value="IG_LIKE"/>
    <property type="match status" value="1"/>
</dbReference>
<dbReference type="InterPro" id="IPR007110">
    <property type="entry name" value="Ig-like_dom"/>
</dbReference>
<reference evidence="2" key="1">
    <citation type="submission" date="2025-08" db="UniProtKB">
        <authorList>
            <consortium name="Ensembl"/>
        </authorList>
    </citation>
    <scope>IDENTIFICATION</scope>
</reference>
<dbReference type="InterPro" id="IPR036179">
    <property type="entry name" value="Ig-like_dom_sf"/>
</dbReference>
<proteinExistence type="predicted"/>
<feature type="domain" description="Ig-like" evidence="1">
    <location>
        <begin position="34"/>
        <end position="118"/>
    </location>
</feature>
<evidence type="ECO:0000259" key="1">
    <source>
        <dbReference type="PROSITE" id="PS50835"/>
    </source>
</evidence>
<reference evidence="2" key="2">
    <citation type="submission" date="2025-09" db="UniProtKB">
        <authorList>
            <consortium name="Ensembl"/>
        </authorList>
    </citation>
    <scope>IDENTIFICATION</scope>
</reference>
<dbReference type="Ensembl" id="ENSVKKT00000020323.1">
    <property type="protein sequence ID" value="ENSVKKP00000019836.1"/>
    <property type="gene ID" value="ENSVKKG00000013421.1"/>
</dbReference>
<dbReference type="InterPro" id="IPR013783">
    <property type="entry name" value="Ig-like_fold"/>
</dbReference>
<dbReference type="FunFam" id="2.60.40.10:FF:002427">
    <property type="entry name" value="Uncharacterized protein"/>
    <property type="match status" value="1"/>
</dbReference>
<dbReference type="Proteomes" id="UP000694545">
    <property type="component" value="Unplaced"/>
</dbReference>
<dbReference type="AlphaFoldDB" id="A0A8D2LCD9"/>
<protein>
    <recommendedName>
        <fullName evidence="1">Ig-like domain-containing protein</fullName>
    </recommendedName>
</protein>
<dbReference type="InterPro" id="IPR013106">
    <property type="entry name" value="Ig_V-set"/>
</dbReference>
<dbReference type="SUPFAM" id="SSF48726">
    <property type="entry name" value="Immunoglobulin"/>
    <property type="match status" value="1"/>
</dbReference>
<dbReference type="InterPro" id="IPR050150">
    <property type="entry name" value="IgV_Light_Chain"/>
</dbReference>
<dbReference type="Gene3D" id="2.60.40.10">
    <property type="entry name" value="Immunoglobulins"/>
    <property type="match status" value="1"/>
</dbReference>
<dbReference type="PANTHER" id="PTHR23267">
    <property type="entry name" value="IMMUNOGLOBULIN LIGHT CHAIN"/>
    <property type="match status" value="1"/>
</dbReference>
<name>A0A8D2LCD9_VARKO</name>
<keyword evidence="3" id="KW-1185">Reference proteome</keyword>
<dbReference type="Pfam" id="PF07686">
    <property type="entry name" value="V-set"/>
    <property type="match status" value="1"/>
</dbReference>
<dbReference type="SMART" id="SM00406">
    <property type="entry name" value="IGv"/>
    <property type="match status" value="1"/>
</dbReference>
<accession>A0A8D2LCD9</accession>
<evidence type="ECO:0000313" key="2">
    <source>
        <dbReference type="Ensembl" id="ENSVKKP00000019836.1"/>
    </source>
</evidence>
<sequence length="158" mass="16871">MNSRREAEFLAWKPLSSKNVLFVLFHLLTGSLAQYVLTQPPSVSVRLGQNAQISCSAGDIGSSYVQWYQQKPGKAPVLIIYEDSSRPAGIPDRFSGTNSGNTATLSISGAQAEDEADYYYESPGCISIPCARRCLGAKCGYTHVGRKMGGGAAMGKGL</sequence>
<evidence type="ECO:0000313" key="3">
    <source>
        <dbReference type="Proteomes" id="UP000694545"/>
    </source>
</evidence>